<evidence type="ECO:0000256" key="4">
    <source>
        <dbReference type="SAM" id="MobiDB-lite"/>
    </source>
</evidence>
<feature type="domain" description="PAC" evidence="6">
    <location>
        <begin position="348"/>
        <end position="401"/>
    </location>
</feature>
<dbReference type="SUPFAM" id="SSF48097">
    <property type="entry name" value="Regulator of G-protein signaling, RGS"/>
    <property type="match status" value="1"/>
</dbReference>
<dbReference type="InterPro" id="IPR000700">
    <property type="entry name" value="PAS-assoc_C"/>
</dbReference>
<sequence>MPTINSLRTFEPPVPPFAEFERRRSTTSTLTNNAESIGSSLRGLTASPTLRSKNGTRPKSAKFSAYRLRSNSGLSLHTNEDLLRQYTDYHPDGSPRVAMYGSNGGERLRSIDSITTSSQRSSVTFTDSDTSADLPIPDFVGRDMFDMVIKDPAASAQLWKFAASRGVGQNVEYLLKIRDYINSLEQVVVQLSTISTSYTSITATSPINLPTPMSKALNTNIKHLTTSLIPSLENMFLESKGFVEQRIVREIFPAFVKQQLSLCTSVALSAESEGDSPPSPFPGLKSSFCLSDPVKPGNPIVFLSDEFQDLTGYSRAEVMSRNCRLLQGPQTNRDAIANIRSSIWRGEECAELVLNFRRDGQPFWNLLYLTPLQDAAGKTRFYMGAQIDVSSNIESNHEVLKMLSYGSVEEEKPNDRNSPRWPSEGSQGEPELEELTTVKSNGQPKAQKKSFFKSFNKKAPPPPLSPPLSPRRSFDRPRSSAGPSLEKTYSTRTVLKRLSTPPDMMTTPYSRYMILEHVPSYPASLGAMPLDQDMRYPPKLSISFFSQAMVDALDLGMAADAIRQKDVFDVLAEQATIPSVTKAFKSTVREVVVRDGKSISLDLALTNHIPRRANMTRVMSGESGETSREKKPAKMMSHWSPLKDADGRVKYVVLIISPL</sequence>
<keyword evidence="8" id="KW-1185">Reference proteome</keyword>
<evidence type="ECO:0000259" key="6">
    <source>
        <dbReference type="PROSITE" id="PS50113"/>
    </source>
</evidence>
<dbReference type="PANTHER" id="PTHR47429">
    <property type="entry name" value="PROTEIN TWIN LOV 1"/>
    <property type="match status" value="1"/>
</dbReference>
<protein>
    <recommendedName>
        <fullName evidence="9">LOV domain-containing protein</fullName>
    </recommendedName>
</protein>
<accession>A0A9P5HFT3</accession>
<dbReference type="GO" id="GO:0005634">
    <property type="term" value="C:nucleus"/>
    <property type="evidence" value="ECO:0007669"/>
    <property type="project" value="TreeGrafter"/>
</dbReference>
<dbReference type="PROSITE" id="PS50112">
    <property type="entry name" value="PAS"/>
    <property type="match status" value="1"/>
</dbReference>
<dbReference type="SUPFAM" id="SSF55785">
    <property type="entry name" value="PYP-like sensor domain (PAS domain)"/>
    <property type="match status" value="1"/>
</dbReference>
<feature type="region of interest" description="Disordered" evidence="4">
    <location>
        <begin position="25"/>
        <end position="60"/>
    </location>
</feature>
<feature type="domain" description="PAS" evidence="5">
    <location>
        <begin position="300"/>
        <end position="322"/>
    </location>
</feature>
<feature type="compositionally biased region" description="Basic and acidic residues" evidence="4">
    <location>
        <begin position="409"/>
        <end position="418"/>
    </location>
</feature>
<evidence type="ECO:0000256" key="2">
    <source>
        <dbReference type="ARBA" id="ARBA00022643"/>
    </source>
</evidence>
<feature type="region of interest" description="Disordered" evidence="4">
    <location>
        <begin position="619"/>
        <end position="639"/>
    </location>
</feature>
<evidence type="ECO:0000259" key="5">
    <source>
        <dbReference type="PROSITE" id="PS50112"/>
    </source>
</evidence>
<dbReference type="Proteomes" id="UP000722485">
    <property type="component" value="Unassembled WGS sequence"/>
</dbReference>
<dbReference type="InterPro" id="IPR036305">
    <property type="entry name" value="RGS_sf"/>
</dbReference>
<evidence type="ECO:0000256" key="1">
    <source>
        <dbReference type="ARBA" id="ARBA00022630"/>
    </source>
</evidence>
<evidence type="ECO:0000256" key="3">
    <source>
        <dbReference type="ARBA" id="ARBA00022991"/>
    </source>
</evidence>
<keyword evidence="1" id="KW-0285">Flavoprotein</keyword>
<dbReference type="InterPro" id="IPR035965">
    <property type="entry name" value="PAS-like_dom_sf"/>
</dbReference>
<dbReference type="AlphaFoldDB" id="A0A9P5HFT3"/>
<dbReference type="PANTHER" id="PTHR47429:SF2">
    <property type="entry name" value="PROTEIN TWIN LOV 1"/>
    <property type="match status" value="1"/>
</dbReference>
<keyword evidence="2" id="KW-0288">FMN</keyword>
<dbReference type="CDD" id="cd00130">
    <property type="entry name" value="PAS"/>
    <property type="match status" value="1"/>
</dbReference>
<dbReference type="InterPro" id="IPR000014">
    <property type="entry name" value="PAS"/>
</dbReference>
<dbReference type="Gene3D" id="1.10.167.10">
    <property type="entry name" value="Regulator of G-protein Signalling 4, domain 2"/>
    <property type="match status" value="1"/>
</dbReference>
<gene>
    <name evidence="7" type="ORF">G7Z17_g2837</name>
</gene>
<feature type="compositionally biased region" description="Pro residues" evidence="4">
    <location>
        <begin position="459"/>
        <end position="469"/>
    </location>
</feature>
<dbReference type="EMBL" id="JAANBB010000031">
    <property type="protein sequence ID" value="KAF7554542.1"/>
    <property type="molecule type" value="Genomic_DNA"/>
</dbReference>
<dbReference type="Pfam" id="PF13426">
    <property type="entry name" value="PAS_9"/>
    <property type="match status" value="1"/>
</dbReference>
<organism evidence="7 8">
    <name type="scientific">Cylindrodendrum hubeiense</name>
    <dbReference type="NCBI Taxonomy" id="595255"/>
    <lineage>
        <taxon>Eukaryota</taxon>
        <taxon>Fungi</taxon>
        <taxon>Dikarya</taxon>
        <taxon>Ascomycota</taxon>
        <taxon>Pezizomycotina</taxon>
        <taxon>Sordariomycetes</taxon>
        <taxon>Hypocreomycetidae</taxon>
        <taxon>Hypocreales</taxon>
        <taxon>Nectriaceae</taxon>
        <taxon>Cylindrodendrum</taxon>
    </lineage>
</organism>
<keyword evidence="3" id="KW-0157">Chromophore</keyword>
<evidence type="ECO:0000313" key="7">
    <source>
        <dbReference type="EMBL" id="KAF7554542.1"/>
    </source>
</evidence>
<dbReference type="PROSITE" id="PS50113">
    <property type="entry name" value="PAC"/>
    <property type="match status" value="1"/>
</dbReference>
<evidence type="ECO:0008006" key="9">
    <source>
        <dbReference type="Google" id="ProtNLM"/>
    </source>
</evidence>
<dbReference type="NCBIfam" id="TIGR00229">
    <property type="entry name" value="sensory_box"/>
    <property type="match status" value="1"/>
</dbReference>
<dbReference type="Gene3D" id="3.30.450.20">
    <property type="entry name" value="PAS domain"/>
    <property type="match status" value="1"/>
</dbReference>
<feature type="compositionally biased region" description="Polar residues" evidence="4">
    <location>
        <begin position="30"/>
        <end position="39"/>
    </location>
</feature>
<evidence type="ECO:0000313" key="8">
    <source>
        <dbReference type="Proteomes" id="UP000722485"/>
    </source>
</evidence>
<dbReference type="OrthoDB" id="447251at2759"/>
<feature type="region of interest" description="Disordered" evidence="4">
    <location>
        <begin position="406"/>
        <end position="490"/>
    </location>
</feature>
<proteinExistence type="predicted"/>
<comment type="caution">
    <text evidence="7">The sequence shown here is derived from an EMBL/GenBank/DDBJ whole genome shotgun (WGS) entry which is preliminary data.</text>
</comment>
<name>A0A9P5HFT3_9HYPO</name>
<reference evidence="7" key="1">
    <citation type="submission" date="2020-03" db="EMBL/GenBank/DDBJ databases">
        <title>Draft Genome Sequence of Cylindrodendrum hubeiense.</title>
        <authorList>
            <person name="Buettner E."/>
            <person name="Kellner H."/>
        </authorList>
    </citation>
    <scope>NUCLEOTIDE SEQUENCE</scope>
    <source>
        <strain evidence="7">IHI 201604</strain>
    </source>
</reference>
<dbReference type="InterPro" id="IPR044926">
    <property type="entry name" value="RGS_subdomain_2"/>
</dbReference>